<organism evidence="1 2">
    <name type="scientific">Paspalum notatum var. saurae</name>
    <dbReference type="NCBI Taxonomy" id="547442"/>
    <lineage>
        <taxon>Eukaryota</taxon>
        <taxon>Viridiplantae</taxon>
        <taxon>Streptophyta</taxon>
        <taxon>Embryophyta</taxon>
        <taxon>Tracheophyta</taxon>
        <taxon>Spermatophyta</taxon>
        <taxon>Magnoliopsida</taxon>
        <taxon>Liliopsida</taxon>
        <taxon>Poales</taxon>
        <taxon>Poaceae</taxon>
        <taxon>PACMAD clade</taxon>
        <taxon>Panicoideae</taxon>
        <taxon>Andropogonodae</taxon>
        <taxon>Paspaleae</taxon>
        <taxon>Paspalinae</taxon>
        <taxon>Paspalum</taxon>
    </lineage>
</organism>
<evidence type="ECO:0000313" key="2">
    <source>
        <dbReference type="Proteomes" id="UP001341281"/>
    </source>
</evidence>
<dbReference type="EMBL" id="CP144749">
    <property type="protein sequence ID" value="WVZ74888.1"/>
    <property type="molecule type" value="Genomic_DNA"/>
</dbReference>
<proteinExistence type="predicted"/>
<reference evidence="1 2" key="1">
    <citation type="submission" date="2024-02" db="EMBL/GenBank/DDBJ databases">
        <title>High-quality chromosome-scale genome assembly of Pensacola bahiagrass (Paspalum notatum Flugge var. saurae).</title>
        <authorList>
            <person name="Vega J.M."/>
            <person name="Podio M."/>
            <person name="Orjuela J."/>
            <person name="Siena L.A."/>
            <person name="Pessino S.C."/>
            <person name="Combes M.C."/>
            <person name="Mariac C."/>
            <person name="Albertini E."/>
            <person name="Pupilli F."/>
            <person name="Ortiz J.P.A."/>
            <person name="Leblanc O."/>
        </authorList>
    </citation>
    <scope>NUCLEOTIDE SEQUENCE [LARGE SCALE GENOMIC DNA]</scope>
    <source>
        <strain evidence="1">R1</strain>
        <tissue evidence="1">Leaf</tissue>
    </source>
</reference>
<gene>
    <name evidence="1" type="ORF">U9M48_023004</name>
</gene>
<name>A0AAQ3TJF6_PASNO</name>
<keyword evidence="2" id="KW-1185">Reference proteome</keyword>
<dbReference type="Proteomes" id="UP001341281">
    <property type="component" value="Chromosome 05"/>
</dbReference>
<dbReference type="PANTHER" id="PTHR46681:SF1">
    <property type="entry name" value="KINETOCHORE PROTEIN NDC80 HOMOLOG"/>
    <property type="match status" value="1"/>
</dbReference>
<dbReference type="PANTHER" id="PTHR46681">
    <property type="entry name" value="KINETOCHORE PROTEIN NDC80 HOMOLOG"/>
    <property type="match status" value="1"/>
</dbReference>
<evidence type="ECO:0000313" key="1">
    <source>
        <dbReference type="EMBL" id="WVZ74888.1"/>
    </source>
</evidence>
<accession>A0AAQ3TJF6</accession>
<dbReference type="AlphaFoldDB" id="A0AAQ3TJF6"/>
<sequence>MLRMGKHCWRRRAGSWLPRMRRFRDLLSGAAWPFKRYECDAASPINSKGSDFEFMINSKGSSPAEMLGPGYKTVLKPALMSHAEESKRIAITNLKKSDGLQMLLQGNVKLLEERNNISSLQDEHDKIFARLNSMDHGITNDDSRCRVNA</sequence>
<protein>
    <submittedName>
        <fullName evidence="1">Uncharacterized protein</fullName>
    </submittedName>
</protein>
<dbReference type="InterPro" id="IPR055307">
    <property type="entry name" value="NDC80_plants"/>
</dbReference>